<organism evidence="2 3">
    <name type="scientific">Saccharothrix australiensis</name>
    <dbReference type="NCBI Taxonomy" id="2072"/>
    <lineage>
        <taxon>Bacteria</taxon>
        <taxon>Bacillati</taxon>
        <taxon>Actinomycetota</taxon>
        <taxon>Actinomycetes</taxon>
        <taxon>Pseudonocardiales</taxon>
        <taxon>Pseudonocardiaceae</taxon>
        <taxon>Saccharothrix</taxon>
    </lineage>
</organism>
<gene>
    <name evidence="2" type="ORF">C8E97_4283</name>
</gene>
<name>A0A495W4M0_9PSEU</name>
<reference evidence="2 3" key="1">
    <citation type="submission" date="2018-10" db="EMBL/GenBank/DDBJ databases">
        <title>Sequencing the genomes of 1000 actinobacteria strains.</title>
        <authorList>
            <person name="Klenk H.-P."/>
        </authorList>
    </citation>
    <scope>NUCLEOTIDE SEQUENCE [LARGE SCALE GENOMIC DNA]</scope>
    <source>
        <strain evidence="2 3">DSM 43800</strain>
    </source>
</reference>
<feature type="region of interest" description="Disordered" evidence="1">
    <location>
        <begin position="158"/>
        <end position="178"/>
    </location>
</feature>
<accession>A0A495W4M0</accession>
<comment type="caution">
    <text evidence="2">The sequence shown here is derived from an EMBL/GenBank/DDBJ whole genome shotgun (WGS) entry which is preliminary data.</text>
</comment>
<protein>
    <submittedName>
        <fullName evidence="2">Uncharacterized protein</fullName>
    </submittedName>
</protein>
<dbReference type="OrthoDB" id="4485313at2"/>
<evidence type="ECO:0000313" key="3">
    <source>
        <dbReference type="Proteomes" id="UP000282084"/>
    </source>
</evidence>
<dbReference type="RefSeq" id="WP_121007279.1">
    <property type="nucleotide sequence ID" value="NZ_RBXO01000001.1"/>
</dbReference>
<sequence>MTEHWYPLHVIDHGFAVLDHGDLPMTPGGWSNGLVRALPAGALIYTGISQGYVRVHAATTPDEPAVPAETSWEEIVDISVTAPRGGLRVDSHEHGAPAALPLLSTQGPGTYRLRVHARGRDRHYDQVHTDPGEDYLILCWPSPWASESVIRATDDCGRQLRQTTPPPTPATPPSTAGQDVVEANHQAILKLIAESHRPSQ</sequence>
<keyword evidence="3" id="KW-1185">Reference proteome</keyword>
<dbReference type="AlphaFoldDB" id="A0A495W4M0"/>
<proteinExistence type="predicted"/>
<evidence type="ECO:0000313" key="2">
    <source>
        <dbReference type="EMBL" id="RKT55603.1"/>
    </source>
</evidence>
<evidence type="ECO:0000256" key="1">
    <source>
        <dbReference type="SAM" id="MobiDB-lite"/>
    </source>
</evidence>
<dbReference type="EMBL" id="RBXO01000001">
    <property type="protein sequence ID" value="RKT55603.1"/>
    <property type="molecule type" value="Genomic_DNA"/>
</dbReference>
<dbReference type="Proteomes" id="UP000282084">
    <property type="component" value="Unassembled WGS sequence"/>
</dbReference>